<reference evidence="1" key="1">
    <citation type="submission" date="2021-02" db="EMBL/GenBank/DDBJ databases">
        <authorList>
            <person name="Dougan E. K."/>
            <person name="Rhodes N."/>
            <person name="Thang M."/>
            <person name="Chan C."/>
        </authorList>
    </citation>
    <scope>NUCLEOTIDE SEQUENCE</scope>
</reference>
<sequence>MRELQVPVATYLYDQRVELSAFLDEHFISAASQLRCFLTPLSGASRTPQWGQFLLHCSSSAAALKAATLLLFECRGVRA</sequence>
<keyword evidence="2" id="KW-1185">Reference proteome</keyword>
<comment type="caution">
    <text evidence="1">The sequence shown here is derived from an EMBL/GenBank/DDBJ whole genome shotgun (WGS) entry which is preliminary data.</text>
</comment>
<dbReference type="OrthoDB" id="10636212at2759"/>
<dbReference type="EMBL" id="CAJNIZ010003505">
    <property type="protein sequence ID" value="CAE7223121.1"/>
    <property type="molecule type" value="Genomic_DNA"/>
</dbReference>
<proteinExistence type="predicted"/>
<accession>A0A812K8X4</accession>
<dbReference type="Proteomes" id="UP000649617">
    <property type="component" value="Unassembled WGS sequence"/>
</dbReference>
<evidence type="ECO:0000313" key="2">
    <source>
        <dbReference type="Proteomes" id="UP000649617"/>
    </source>
</evidence>
<evidence type="ECO:0000313" key="1">
    <source>
        <dbReference type="EMBL" id="CAE7223121.1"/>
    </source>
</evidence>
<protein>
    <submittedName>
        <fullName evidence="1">CCDC33 protein</fullName>
    </submittedName>
</protein>
<gene>
    <name evidence="1" type="primary">CCDC33</name>
    <name evidence="1" type="ORF">SPIL2461_LOCUS3031</name>
</gene>
<name>A0A812K8X4_SYMPI</name>
<dbReference type="AlphaFoldDB" id="A0A812K8X4"/>
<organism evidence="1 2">
    <name type="scientific">Symbiodinium pilosum</name>
    <name type="common">Dinoflagellate</name>
    <dbReference type="NCBI Taxonomy" id="2952"/>
    <lineage>
        <taxon>Eukaryota</taxon>
        <taxon>Sar</taxon>
        <taxon>Alveolata</taxon>
        <taxon>Dinophyceae</taxon>
        <taxon>Suessiales</taxon>
        <taxon>Symbiodiniaceae</taxon>
        <taxon>Symbiodinium</taxon>
    </lineage>
</organism>
<feature type="non-terminal residue" evidence="1">
    <location>
        <position position="1"/>
    </location>
</feature>